<feature type="region of interest" description="Disordered" evidence="5">
    <location>
        <begin position="181"/>
        <end position="202"/>
    </location>
</feature>
<dbReference type="EMBL" id="HBFR01001750">
    <property type="protein sequence ID" value="CAD8873926.1"/>
    <property type="molecule type" value="Transcribed_RNA"/>
</dbReference>
<dbReference type="Gene3D" id="3.40.50.300">
    <property type="entry name" value="P-loop containing nucleotide triphosphate hydrolases"/>
    <property type="match status" value="1"/>
</dbReference>
<feature type="compositionally biased region" description="Polar residues" evidence="5">
    <location>
        <begin position="245"/>
        <end position="254"/>
    </location>
</feature>
<evidence type="ECO:0000256" key="2">
    <source>
        <dbReference type="ARBA" id="ARBA00022801"/>
    </source>
</evidence>
<dbReference type="SUPFAM" id="SSF52540">
    <property type="entry name" value="P-loop containing nucleoside triphosphate hydrolases"/>
    <property type="match status" value="1"/>
</dbReference>
<feature type="compositionally biased region" description="Basic and acidic residues" evidence="5">
    <location>
        <begin position="182"/>
        <end position="192"/>
    </location>
</feature>
<reference evidence="7" key="1">
    <citation type="submission" date="2021-01" db="EMBL/GenBank/DDBJ databases">
        <authorList>
            <person name="Corre E."/>
            <person name="Pelletier E."/>
            <person name="Niang G."/>
            <person name="Scheremetjew M."/>
            <person name="Finn R."/>
            <person name="Kale V."/>
            <person name="Holt S."/>
            <person name="Cochrane G."/>
            <person name="Meng A."/>
            <person name="Brown T."/>
            <person name="Cohen L."/>
        </authorList>
    </citation>
    <scope>NUCLEOTIDE SEQUENCE</scope>
    <source>
        <strain evidence="7">308</strain>
    </source>
</reference>
<keyword evidence="4" id="KW-0067">ATP-binding</keyword>
<evidence type="ECO:0000256" key="1">
    <source>
        <dbReference type="ARBA" id="ARBA00022741"/>
    </source>
</evidence>
<dbReference type="GO" id="GO:0005524">
    <property type="term" value="F:ATP binding"/>
    <property type="evidence" value="ECO:0007669"/>
    <property type="project" value="UniProtKB-KW"/>
</dbReference>
<feature type="region of interest" description="Disordered" evidence="5">
    <location>
        <begin position="245"/>
        <end position="273"/>
    </location>
</feature>
<dbReference type="InterPro" id="IPR014001">
    <property type="entry name" value="Helicase_ATP-bd"/>
</dbReference>
<dbReference type="Pfam" id="PF00270">
    <property type="entry name" value="DEAD"/>
    <property type="match status" value="1"/>
</dbReference>
<feature type="domain" description="Helicase ATP-binding" evidence="6">
    <location>
        <begin position="148"/>
        <end position="273"/>
    </location>
</feature>
<dbReference type="InterPro" id="IPR050079">
    <property type="entry name" value="DEAD_box_RNA_helicase"/>
</dbReference>
<evidence type="ECO:0000259" key="6">
    <source>
        <dbReference type="PROSITE" id="PS51192"/>
    </source>
</evidence>
<dbReference type="GO" id="GO:0003724">
    <property type="term" value="F:RNA helicase activity"/>
    <property type="evidence" value="ECO:0007669"/>
    <property type="project" value="TreeGrafter"/>
</dbReference>
<dbReference type="PANTHER" id="PTHR47959">
    <property type="entry name" value="ATP-DEPENDENT RNA HELICASE RHLE-RELATED"/>
    <property type="match status" value="1"/>
</dbReference>
<dbReference type="GO" id="GO:0016787">
    <property type="term" value="F:hydrolase activity"/>
    <property type="evidence" value="ECO:0007669"/>
    <property type="project" value="UniProtKB-KW"/>
</dbReference>
<name>A0A7S1B478_9STRA</name>
<accession>A0A7S1B478</accession>
<dbReference type="PANTHER" id="PTHR47959:SF13">
    <property type="entry name" value="ATP-DEPENDENT RNA HELICASE RHLE"/>
    <property type="match status" value="1"/>
</dbReference>
<dbReference type="GO" id="GO:0005829">
    <property type="term" value="C:cytosol"/>
    <property type="evidence" value="ECO:0007669"/>
    <property type="project" value="TreeGrafter"/>
</dbReference>
<sequence length="273" mass="29657">MTSLAATLLRSSGNVAAFAPASLPKCPSAVRASHLDIDEEISNIMKDVVEDEKAAGGGEDDFFAEMQRDMYESKPRREAPSEPFRPVPMTDKEGPGKWTDAEGLDFGDQAVRVTAHPRYVEMGVPQPVTDSLSTKGIVTYTPVQAEAMRPVIEGHDVIGRSRTGTGKTLAFGIPAMTRLQKIRGEEQGEGDRRGRRPKKKPGILVLCPTRELARQVSDELGAVSKGIGIAVDVFLRGRLYGFTGSVSPQGSGHSSRYAWPHHRSSQSRESRSL</sequence>
<feature type="region of interest" description="Disordered" evidence="5">
    <location>
        <begin position="72"/>
        <end position="93"/>
    </location>
</feature>
<organism evidence="7">
    <name type="scientific">Corethron hystrix</name>
    <dbReference type="NCBI Taxonomy" id="216773"/>
    <lineage>
        <taxon>Eukaryota</taxon>
        <taxon>Sar</taxon>
        <taxon>Stramenopiles</taxon>
        <taxon>Ochrophyta</taxon>
        <taxon>Bacillariophyta</taxon>
        <taxon>Coscinodiscophyceae</taxon>
        <taxon>Corethrophycidae</taxon>
        <taxon>Corethrales</taxon>
        <taxon>Corethraceae</taxon>
        <taxon>Corethron</taxon>
    </lineage>
</organism>
<evidence type="ECO:0000256" key="4">
    <source>
        <dbReference type="ARBA" id="ARBA00022840"/>
    </source>
</evidence>
<dbReference type="GO" id="GO:0003676">
    <property type="term" value="F:nucleic acid binding"/>
    <property type="evidence" value="ECO:0007669"/>
    <property type="project" value="InterPro"/>
</dbReference>
<evidence type="ECO:0000313" key="7">
    <source>
        <dbReference type="EMBL" id="CAD8873926.1"/>
    </source>
</evidence>
<dbReference type="AlphaFoldDB" id="A0A7S1B478"/>
<evidence type="ECO:0000256" key="3">
    <source>
        <dbReference type="ARBA" id="ARBA00022806"/>
    </source>
</evidence>
<evidence type="ECO:0000256" key="5">
    <source>
        <dbReference type="SAM" id="MobiDB-lite"/>
    </source>
</evidence>
<keyword evidence="1" id="KW-0547">Nucleotide-binding</keyword>
<dbReference type="PROSITE" id="PS51192">
    <property type="entry name" value="HELICASE_ATP_BIND_1"/>
    <property type="match status" value="1"/>
</dbReference>
<dbReference type="InterPro" id="IPR027417">
    <property type="entry name" value="P-loop_NTPase"/>
</dbReference>
<keyword evidence="2" id="KW-0378">Hydrolase</keyword>
<protein>
    <recommendedName>
        <fullName evidence="6">Helicase ATP-binding domain-containing protein</fullName>
    </recommendedName>
</protein>
<dbReference type="InterPro" id="IPR011545">
    <property type="entry name" value="DEAD/DEAH_box_helicase_dom"/>
</dbReference>
<keyword evidence="3" id="KW-0347">Helicase</keyword>
<gene>
    <name evidence="7" type="ORF">CHYS00102_LOCUS1089</name>
</gene>
<proteinExistence type="predicted"/>